<dbReference type="Pfam" id="PF08706">
    <property type="entry name" value="D5_N"/>
    <property type="match status" value="1"/>
</dbReference>
<dbReference type="InterPro" id="IPR014818">
    <property type="entry name" value="Phage/plasmid_primase_P4_C"/>
</dbReference>
<dbReference type="Proteomes" id="UP001145094">
    <property type="component" value="Unassembled WGS sequence"/>
</dbReference>
<organism evidence="6 7">
    <name type="scientific">Sellimonas catena</name>
    <dbReference type="NCBI Taxonomy" id="2994035"/>
    <lineage>
        <taxon>Bacteria</taxon>
        <taxon>Bacillati</taxon>
        <taxon>Bacillota</taxon>
        <taxon>Clostridia</taxon>
        <taxon>Lachnospirales</taxon>
        <taxon>Lachnospiraceae</taxon>
        <taxon>Sellimonas</taxon>
    </lineage>
</organism>
<evidence type="ECO:0000256" key="3">
    <source>
        <dbReference type="ARBA" id="ARBA00022806"/>
    </source>
</evidence>
<keyword evidence="1" id="KW-0547">Nucleotide-binding</keyword>
<reference evidence="6" key="3">
    <citation type="journal article" date="2023" name="Int. J. Syst. Evol. Microbiol.">
        <title>Sellimonas catena sp. nov., isolated from human faeces.</title>
        <authorList>
            <person name="Hisatomi A."/>
            <person name="Ohkuma M."/>
            <person name="Sakamoto M."/>
        </authorList>
    </citation>
    <scope>NUCLEOTIDE SEQUENCE</scope>
    <source>
        <strain evidence="6">18CBH55</strain>
    </source>
</reference>
<dbReference type="RefSeq" id="WP_281844308.1">
    <property type="nucleotide sequence ID" value="NZ_BSCH01000002.1"/>
</dbReference>
<reference evidence="6" key="1">
    <citation type="submission" date="2022-11" db="EMBL/GenBank/DDBJ databases">
        <title>Draft genome sequence of Sellimonas catena strain 18CBH55.</title>
        <authorList>
            <person name="Atsushi H."/>
            <person name="Moriya O."/>
            <person name="Mitsuo S."/>
        </authorList>
    </citation>
    <scope>NUCLEOTIDE SEQUENCE</scope>
    <source>
        <strain evidence="6">18CBH55</strain>
    </source>
</reference>
<evidence type="ECO:0000256" key="1">
    <source>
        <dbReference type="ARBA" id="ARBA00022741"/>
    </source>
</evidence>
<dbReference type="PANTHER" id="PTHR35372">
    <property type="entry name" value="ATP BINDING PROTEIN-RELATED"/>
    <property type="match status" value="1"/>
</dbReference>
<dbReference type="AlphaFoldDB" id="A0A9W6CCL8"/>
<dbReference type="GO" id="GO:0005524">
    <property type="term" value="F:ATP binding"/>
    <property type="evidence" value="ECO:0007669"/>
    <property type="project" value="UniProtKB-KW"/>
</dbReference>
<evidence type="ECO:0000256" key="2">
    <source>
        <dbReference type="ARBA" id="ARBA00022801"/>
    </source>
</evidence>
<evidence type="ECO:0000313" key="6">
    <source>
        <dbReference type="EMBL" id="GLG88874.1"/>
    </source>
</evidence>
<dbReference type="InterPro" id="IPR014015">
    <property type="entry name" value="Helicase_SF3_DNA-vir"/>
</dbReference>
<keyword evidence="3" id="KW-0347">Helicase</keyword>
<keyword evidence="2" id="KW-0378">Hydrolase</keyword>
<evidence type="ECO:0000259" key="5">
    <source>
        <dbReference type="PROSITE" id="PS51206"/>
    </source>
</evidence>
<dbReference type="InterPro" id="IPR004968">
    <property type="entry name" value="DNA_primase/NTPase_C"/>
</dbReference>
<comment type="caution">
    <text evidence="6">The sequence shown here is derived from an EMBL/GenBank/DDBJ whole genome shotgun (WGS) entry which is preliminary data.</text>
</comment>
<dbReference type="SMART" id="SM00885">
    <property type="entry name" value="D5_N"/>
    <property type="match status" value="1"/>
</dbReference>
<sequence>MASTKDETMKEATLSVLNKYTPQNPGNPGTVAGEILQECESLIGIENSVRQAGHKWRTPERLVPFQIAEVLLRVYYVAMINVANGGGDGGDDEGYSLIGLYQTTGNNLGTYETSETELRKTARLYCPSMTKREFDEVMTILKESAVRVQPCREPHLVPVNNGIFNYDTKQLLEFSPDYVFLSKSRVNYNPNATNVVIHNPIDNTDWDVESWMNTLSDDPEVVNVLWQVLGAILRPNVPWNKSVWFYSESGNNGKGTLCELMRQLVGHGNYASISLADFGKDFMLEPLIHAQAVITDENDVGTYVDKAANLKAVVTGDAININRKFKVPLTYCFHGLVVQCLNEMPRIRDKSDSFYRRQLFIAFTKCFTGVERKYIKQDYLHRQEVLEYVLYKVLNMNYYSFDVPGACENVLEEYKEFNDPVRQFMNEIMPQLKWDLVPFPFLYDLYGAWYKKNFPGRGELKSSTVFVKDLLNLLSMYPEWVCDDKRKVRRPGQKMDAAELLIAEYNLTDWMDPRYTASKDVEKRCHPLLKTGYNGIVRVGISASSTTEEQ</sequence>
<dbReference type="GO" id="GO:0016787">
    <property type="term" value="F:hydrolase activity"/>
    <property type="evidence" value="ECO:0007669"/>
    <property type="project" value="UniProtKB-KW"/>
</dbReference>
<dbReference type="GO" id="GO:0004386">
    <property type="term" value="F:helicase activity"/>
    <property type="evidence" value="ECO:0007669"/>
    <property type="project" value="UniProtKB-KW"/>
</dbReference>
<evidence type="ECO:0000313" key="7">
    <source>
        <dbReference type="Proteomes" id="UP001145094"/>
    </source>
</evidence>
<proteinExistence type="predicted"/>
<gene>
    <name evidence="6" type="ORF">Selli2_03000</name>
</gene>
<keyword evidence="4" id="KW-0067">ATP-binding</keyword>
<dbReference type="Pfam" id="PF03288">
    <property type="entry name" value="Pox_D5"/>
    <property type="match status" value="1"/>
</dbReference>
<protein>
    <submittedName>
        <fullName evidence="6">ATPase</fullName>
    </submittedName>
</protein>
<accession>A0A9W6CCL8</accession>
<dbReference type="PROSITE" id="PS51206">
    <property type="entry name" value="SF3_HELICASE_1"/>
    <property type="match status" value="1"/>
</dbReference>
<dbReference type="Gene3D" id="3.40.50.300">
    <property type="entry name" value="P-loop containing nucleotide triphosphate hydrolases"/>
    <property type="match status" value="1"/>
</dbReference>
<dbReference type="PANTHER" id="PTHR35372:SF2">
    <property type="entry name" value="SF3 HELICASE DOMAIN-CONTAINING PROTEIN"/>
    <property type="match status" value="1"/>
</dbReference>
<feature type="domain" description="SF3 helicase" evidence="5">
    <location>
        <begin position="220"/>
        <end position="376"/>
    </location>
</feature>
<evidence type="ECO:0000256" key="4">
    <source>
        <dbReference type="ARBA" id="ARBA00022840"/>
    </source>
</evidence>
<dbReference type="InterPro" id="IPR051620">
    <property type="entry name" value="ORF904-like_C"/>
</dbReference>
<dbReference type="InterPro" id="IPR027417">
    <property type="entry name" value="P-loop_NTPase"/>
</dbReference>
<dbReference type="Pfam" id="PF19263">
    <property type="entry name" value="DUF5906"/>
    <property type="match status" value="1"/>
</dbReference>
<name>A0A9W6CCL8_9FIRM</name>
<reference evidence="6" key="2">
    <citation type="submission" date="2022-11" db="EMBL/GenBank/DDBJ databases">
        <title>Draft genome sequence of Sellimonas catena strain 18CBH55.</title>
        <authorList>
            <person name="Hisatomi A."/>
            <person name="Ohkuma M."/>
            <person name="Sakamoto M."/>
        </authorList>
    </citation>
    <scope>NUCLEOTIDE SEQUENCE</scope>
    <source>
        <strain evidence="6">18CBH55</strain>
    </source>
</reference>
<dbReference type="NCBIfam" id="TIGR01613">
    <property type="entry name" value="primase_Cterm"/>
    <property type="match status" value="1"/>
</dbReference>
<dbReference type="InterPro" id="IPR045455">
    <property type="entry name" value="NrS-1_pol-like_helicase"/>
</dbReference>
<dbReference type="InterPro" id="IPR006500">
    <property type="entry name" value="Helicase_put_C_phage/plasmid"/>
</dbReference>
<dbReference type="EMBL" id="BSCH01000002">
    <property type="protein sequence ID" value="GLG88874.1"/>
    <property type="molecule type" value="Genomic_DNA"/>
</dbReference>
<dbReference type="SUPFAM" id="SSF52540">
    <property type="entry name" value="P-loop containing nucleoside triphosphate hydrolases"/>
    <property type="match status" value="1"/>
</dbReference>